<dbReference type="SUPFAM" id="SSF55729">
    <property type="entry name" value="Acyl-CoA N-acyltransferases (Nat)"/>
    <property type="match status" value="1"/>
</dbReference>
<evidence type="ECO:0000313" key="2">
    <source>
        <dbReference type="EMBL" id="USQ96751.1"/>
    </source>
</evidence>
<reference evidence="2 3" key="1">
    <citation type="submission" date="2022-04" db="EMBL/GenBank/DDBJ databases">
        <title>Genome sequence of soybean root-associated Caulobacter segnis RL271.</title>
        <authorList>
            <person name="Longley R."/>
            <person name="Bonito G."/>
            <person name="Trigodet F."/>
            <person name="Crosson S."/>
            <person name="Fiebig A."/>
        </authorList>
    </citation>
    <scope>NUCLEOTIDE SEQUENCE [LARGE SCALE GENOMIC DNA]</scope>
    <source>
        <strain evidence="2 3">RL271</strain>
    </source>
</reference>
<feature type="domain" description="N-acetyltransferase" evidence="1">
    <location>
        <begin position="8"/>
        <end position="156"/>
    </location>
</feature>
<dbReference type="Proteomes" id="UP001057520">
    <property type="component" value="Chromosome"/>
</dbReference>
<keyword evidence="3" id="KW-1185">Reference proteome</keyword>
<evidence type="ECO:0000313" key="3">
    <source>
        <dbReference type="Proteomes" id="UP001057520"/>
    </source>
</evidence>
<protein>
    <submittedName>
        <fullName evidence="2">GNAT family N-acetyltransferase</fullName>
    </submittedName>
</protein>
<dbReference type="InterPro" id="IPR016181">
    <property type="entry name" value="Acyl_CoA_acyltransferase"/>
</dbReference>
<dbReference type="PROSITE" id="PS51186">
    <property type="entry name" value="GNAT"/>
    <property type="match status" value="1"/>
</dbReference>
<dbReference type="Pfam" id="PF13302">
    <property type="entry name" value="Acetyltransf_3"/>
    <property type="match status" value="1"/>
</dbReference>
<dbReference type="InterPro" id="IPR051531">
    <property type="entry name" value="N-acetyltransferase"/>
</dbReference>
<dbReference type="EMBL" id="CP096040">
    <property type="protein sequence ID" value="USQ96751.1"/>
    <property type="molecule type" value="Genomic_DNA"/>
</dbReference>
<dbReference type="PANTHER" id="PTHR43792:SF13">
    <property type="entry name" value="ACETYLTRANSFERASE"/>
    <property type="match status" value="1"/>
</dbReference>
<dbReference type="PANTHER" id="PTHR43792">
    <property type="entry name" value="GNAT FAMILY, PUTATIVE (AFU_ORTHOLOGUE AFUA_3G00765)-RELATED-RELATED"/>
    <property type="match status" value="1"/>
</dbReference>
<dbReference type="InterPro" id="IPR000182">
    <property type="entry name" value="GNAT_dom"/>
</dbReference>
<accession>A0ABY4ZVI1</accession>
<dbReference type="Gene3D" id="3.40.630.30">
    <property type="match status" value="1"/>
</dbReference>
<organism evidence="2 3">
    <name type="scientific">Caulobacter segnis</name>
    <dbReference type="NCBI Taxonomy" id="88688"/>
    <lineage>
        <taxon>Bacteria</taxon>
        <taxon>Pseudomonadati</taxon>
        <taxon>Pseudomonadota</taxon>
        <taxon>Alphaproteobacteria</taxon>
        <taxon>Caulobacterales</taxon>
        <taxon>Caulobacteraceae</taxon>
        <taxon>Caulobacter</taxon>
    </lineage>
</organism>
<dbReference type="CDD" id="cd04301">
    <property type="entry name" value="NAT_SF"/>
    <property type="match status" value="1"/>
</dbReference>
<sequence>MLIEAKTLDFAALLRGEAPAPYRLCDSPLAPPEVLAMLSELADRIRPIFSPAAWMIIEDDEIVGLISPTQLLDAADRSLRIGYGVAPTRQGRGAATRAVRDLAAWAVADERVRALTAETSVDNPASQTVLARNGFQAVGERVDSEDGPLILWRLDL</sequence>
<evidence type="ECO:0000259" key="1">
    <source>
        <dbReference type="PROSITE" id="PS51186"/>
    </source>
</evidence>
<proteinExistence type="predicted"/>
<name>A0ABY4ZVI1_9CAUL</name>
<gene>
    <name evidence="2" type="ORF">MZV50_03985</name>
</gene>